<dbReference type="AlphaFoldDB" id="A0A518AT08"/>
<dbReference type="InterPro" id="IPR046919">
    <property type="entry name" value="ABC-3C_CTD10"/>
</dbReference>
<keyword evidence="3" id="KW-1185">Reference proteome</keyword>
<dbReference type="OrthoDB" id="259543at2"/>
<proteinExistence type="predicted"/>
<protein>
    <recommendedName>
        <fullName evidence="1">ABC-three component systems C-terminal domain-containing protein</fullName>
    </recommendedName>
</protein>
<gene>
    <name evidence="2" type="ORF">Pan181_40590</name>
</gene>
<dbReference type="Proteomes" id="UP000315750">
    <property type="component" value="Chromosome"/>
</dbReference>
<evidence type="ECO:0000259" key="1">
    <source>
        <dbReference type="Pfam" id="PF20275"/>
    </source>
</evidence>
<organism evidence="2 3">
    <name type="scientific">Aeoliella mucimassa</name>
    <dbReference type="NCBI Taxonomy" id="2527972"/>
    <lineage>
        <taxon>Bacteria</taxon>
        <taxon>Pseudomonadati</taxon>
        <taxon>Planctomycetota</taxon>
        <taxon>Planctomycetia</taxon>
        <taxon>Pirellulales</taxon>
        <taxon>Lacipirellulaceae</taxon>
        <taxon>Aeoliella</taxon>
    </lineage>
</organism>
<dbReference type="Pfam" id="PF20275">
    <property type="entry name" value="CTD10"/>
    <property type="match status" value="1"/>
</dbReference>
<dbReference type="EMBL" id="CP036278">
    <property type="protein sequence ID" value="QDU57836.1"/>
    <property type="molecule type" value="Genomic_DNA"/>
</dbReference>
<dbReference type="RefSeq" id="WP_145249236.1">
    <property type="nucleotide sequence ID" value="NZ_CP036278.1"/>
</dbReference>
<dbReference type="KEGG" id="amuc:Pan181_40590"/>
<evidence type="ECO:0000313" key="3">
    <source>
        <dbReference type="Proteomes" id="UP000315750"/>
    </source>
</evidence>
<feature type="domain" description="ABC-three component systems C-terminal" evidence="1">
    <location>
        <begin position="172"/>
        <end position="298"/>
    </location>
</feature>
<accession>A0A518AT08</accession>
<reference evidence="2 3" key="1">
    <citation type="submission" date="2019-02" db="EMBL/GenBank/DDBJ databases">
        <title>Deep-cultivation of Planctomycetes and their phenomic and genomic characterization uncovers novel biology.</title>
        <authorList>
            <person name="Wiegand S."/>
            <person name="Jogler M."/>
            <person name="Boedeker C."/>
            <person name="Pinto D."/>
            <person name="Vollmers J."/>
            <person name="Rivas-Marin E."/>
            <person name="Kohn T."/>
            <person name="Peeters S.H."/>
            <person name="Heuer A."/>
            <person name="Rast P."/>
            <person name="Oberbeckmann S."/>
            <person name="Bunk B."/>
            <person name="Jeske O."/>
            <person name="Meyerdierks A."/>
            <person name="Storesund J.E."/>
            <person name="Kallscheuer N."/>
            <person name="Luecker S."/>
            <person name="Lage O.M."/>
            <person name="Pohl T."/>
            <person name="Merkel B.J."/>
            <person name="Hornburger P."/>
            <person name="Mueller R.-W."/>
            <person name="Bruemmer F."/>
            <person name="Labrenz M."/>
            <person name="Spormann A.M."/>
            <person name="Op den Camp H."/>
            <person name="Overmann J."/>
            <person name="Amann R."/>
            <person name="Jetten M.S.M."/>
            <person name="Mascher T."/>
            <person name="Medema M.H."/>
            <person name="Devos D.P."/>
            <person name="Kaster A.-K."/>
            <person name="Ovreas L."/>
            <person name="Rohde M."/>
            <person name="Galperin M.Y."/>
            <person name="Jogler C."/>
        </authorList>
    </citation>
    <scope>NUCLEOTIDE SEQUENCE [LARGE SCALE GENOMIC DNA]</scope>
    <source>
        <strain evidence="2 3">Pan181</strain>
    </source>
</reference>
<name>A0A518AT08_9BACT</name>
<evidence type="ECO:0000313" key="2">
    <source>
        <dbReference type="EMBL" id="QDU57836.1"/>
    </source>
</evidence>
<sequence>MDRFQRSMFRLHAKNSYLELKRQEFQAWVGRIFEFGFVGDYLVIRLTQGDGGLDGIILSQNAVVAVYAPRSTTNSTLRDKIESDFNKALETVTSHDVQMEKFVFVHNDEGLTKEIGVTLLGLRQSNPDISCEVWTFESLWRLMESRLSEDQLNDLLGEVPNSQEMARLEMPAIRDVVQHLAAVKADPLPLGDITIPDSKKLEYNQLNEYNQHILRGGRSKLRKVAQYFDGMTDPTIGEEIAEGFRKKYAACRESSISPDETFETLWDFAGGNHFTVPSQQAGVTAVISHFFESCDIFENVPES</sequence>